<protein>
    <recommendedName>
        <fullName evidence="2">Transposase IS204/IS1001/IS1096/IS1165 DDE domain-containing protein</fullName>
    </recommendedName>
</protein>
<reference evidence="3" key="1">
    <citation type="submission" date="2007-10" db="EMBL/GenBank/DDBJ databases">
        <authorList>
            <person name="Fulton L."/>
            <person name="Clifton S."/>
            <person name="Fulton B."/>
            <person name="Xu J."/>
            <person name="Minx P."/>
            <person name="Pepin K.H."/>
            <person name="Johnson M."/>
            <person name="Thiruvilangam P."/>
            <person name="Bhonagiri V."/>
            <person name="Nash W.E."/>
            <person name="Mardis E.R."/>
            <person name="Wilson R.K."/>
        </authorList>
    </citation>
    <scope>NUCLEOTIDE SEQUENCE [LARGE SCALE GENOMIC DNA]</scope>
    <source>
        <strain evidence="3">DSM 15702</strain>
    </source>
</reference>
<feature type="domain" description="Transposase IS204/IS1001/IS1096/IS1165 DDE" evidence="2">
    <location>
        <begin position="10"/>
        <end position="36"/>
    </location>
</feature>
<keyword evidence="1" id="KW-1133">Transmembrane helix</keyword>
<feature type="transmembrane region" description="Helical" evidence="1">
    <location>
        <begin position="32"/>
        <end position="51"/>
    </location>
</feature>
<evidence type="ECO:0000313" key="3">
    <source>
        <dbReference type="EMBL" id="EDR99783.1"/>
    </source>
</evidence>
<dbReference type="EMBL" id="ABCA03000054">
    <property type="protein sequence ID" value="EDR99783.1"/>
    <property type="molecule type" value="Genomic_DNA"/>
</dbReference>
<reference evidence="3" key="2">
    <citation type="submission" date="2014-06" db="EMBL/GenBank/DDBJ databases">
        <title>Draft genome sequence of Eubacterium siraeum (DSM 15702).</title>
        <authorList>
            <person name="Sudarsanam P."/>
            <person name="Ley R."/>
            <person name="Guruge J."/>
            <person name="Turnbaugh P.J."/>
            <person name="Mahowald M."/>
            <person name="Liep D."/>
            <person name="Gordon J."/>
        </authorList>
    </citation>
    <scope>NUCLEOTIDE SEQUENCE</scope>
    <source>
        <strain evidence="3">DSM 15702</strain>
    </source>
</reference>
<keyword evidence="1" id="KW-0472">Membrane</keyword>
<keyword evidence="4" id="KW-1185">Reference proteome</keyword>
<accession>B0MRC7</accession>
<dbReference type="Proteomes" id="UP000005326">
    <property type="component" value="Unassembled WGS sequence"/>
</dbReference>
<evidence type="ECO:0000313" key="4">
    <source>
        <dbReference type="Proteomes" id="UP000005326"/>
    </source>
</evidence>
<proteinExistence type="predicted"/>
<comment type="caution">
    <text evidence="3">The sequence shown here is derived from an EMBL/GenBank/DDBJ whole genome shotgun (WGS) entry which is preliminary data.</text>
</comment>
<dbReference type="AlphaFoldDB" id="B0MRC7"/>
<sequence>MTVLSVHLLGFTEGCNNKVKDLKRNAYGYRNFNRFLHCIICAFLFFVPQLLKKSMGTP</sequence>
<evidence type="ECO:0000259" key="2">
    <source>
        <dbReference type="Pfam" id="PF01610"/>
    </source>
</evidence>
<organism evidence="3 4">
    <name type="scientific">[Eubacterium] siraeum DSM 15702</name>
    <dbReference type="NCBI Taxonomy" id="428128"/>
    <lineage>
        <taxon>Bacteria</taxon>
        <taxon>Bacillati</taxon>
        <taxon>Bacillota</taxon>
        <taxon>Clostridia</taxon>
        <taxon>Eubacteriales</taxon>
        <taxon>Oscillospiraceae</taxon>
        <taxon>Oscillospiraceae incertae sedis</taxon>
    </lineage>
</organism>
<evidence type="ECO:0000256" key="1">
    <source>
        <dbReference type="SAM" id="Phobius"/>
    </source>
</evidence>
<keyword evidence="1" id="KW-0812">Transmembrane</keyword>
<gene>
    <name evidence="3" type="ORF">EUBSIR_02399</name>
</gene>
<name>B0MRC7_9FIRM</name>
<dbReference type="Pfam" id="PF01610">
    <property type="entry name" value="DDE_Tnp_ISL3"/>
    <property type="match status" value="1"/>
</dbReference>
<dbReference type="InterPro" id="IPR002560">
    <property type="entry name" value="Transposase_DDE"/>
</dbReference>